<gene>
    <name evidence="4" type="primary">LOC111124341</name>
</gene>
<dbReference type="InterPro" id="IPR050801">
    <property type="entry name" value="Ca-Dep_Lectins_ImmuneDev"/>
</dbReference>
<dbReference type="InterPro" id="IPR016186">
    <property type="entry name" value="C-type_lectin-like/link_sf"/>
</dbReference>
<organism evidence="3 4">
    <name type="scientific">Crassostrea virginica</name>
    <name type="common">Eastern oyster</name>
    <dbReference type="NCBI Taxonomy" id="6565"/>
    <lineage>
        <taxon>Eukaryota</taxon>
        <taxon>Metazoa</taxon>
        <taxon>Spiralia</taxon>
        <taxon>Lophotrochozoa</taxon>
        <taxon>Mollusca</taxon>
        <taxon>Bivalvia</taxon>
        <taxon>Autobranchia</taxon>
        <taxon>Pteriomorphia</taxon>
        <taxon>Ostreida</taxon>
        <taxon>Ostreoidea</taxon>
        <taxon>Ostreidae</taxon>
        <taxon>Crassostrea</taxon>
    </lineage>
</organism>
<dbReference type="AlphaFoldDB" id="A0A8B8D479"/>
<feature type="chain" id="PRO_5034027026" evidence="1">
    <location>
        <begin position="33"/>
        <end position="320"/>
    </location>
</feature>
<dbReference type="KEGG" id="cvn:111124341"/>
<dbReference type="InterPro" id="IPR001304">
    <property type="entry name" value="C-type_lectin-like"/>
</dbReference>
<dbReference type="PROSITE" id="PS50041">
    <property type="entry name" value="C_TYPE_LECTIN_2"/>
    <property type="match status" value="1"/>
</dbReference>
<keyword evidence="3" id="KW-1185">Reference proteome</keyword>
<feature type="signal peptide" evidence="1">
    <location>
        <begin position="1"/>
        <end position="32"/>
    </location>
</feature>
<dbReference type="Pfam" id="PF25900">
    <property type="entry name" value="PAPPA"/>
    <property type="match status" value="1"/>
</dbReference>
<feature type="domain" description="C-type lectin" evidence="2">
    <location>
        <begin position="188"/>
        <end position="307"/>
    </location>
</feature>
<keyword evidence="1" id="KW-0732">Signal</keyword>
<dbReference type="Gene3D" id="3.10.100.10">
    <property type="entry name" value="Mannose-Binding Protein A, subunit A"/>
    <property type="match status" value="1"/>
</dbReference>
<evidence type="ECO:0000313" key="3">
    <source>
        <dbReference type="Proteomes" id="UP000694844"/>
    </source>
</evidence>
<protein>
    <submittedName>
        <fullName evidence="4">Uncharacterized protein LOC111124341</fullName>
    </submittedName>
</protein>
<dbReference type="InterPro" id="IPR058897">
    <property type="entry name" value="PAPPA_SD_C"/>
</dbReference>
<evidence type="ECO:0000256" key="1">
    <source>
        <dbReference type="SAM" id="SignalP"/>
    </source>
</evidence>
<sequence>MLSASMMDANATMKLLVCVLALVLTYFQEIQCSIHLWASEVTRFSSQYNNGSFSAKQILGKPNVYPRYGDIAGTWTQPNEQLDRVHFIEVKFPRKVFLNEINIFETYHAGAVVRVAVKDPHNRWMDVFNTMHVQLIKKSRIFSPKIKEVPFLVDELKIEVDCSLSRNYVEIDAVEIVGDGCPEQFKEYRNSCYLIKKDRISADSAFVRCLETGGYLANLETLEEAMFLKNIVTKMKSGLSFYVGGRNINRRKPGGDWRWIKNGKMTKMTYFEFGAGEPNGSDKSPENCMFFYVGDRYKLHDIDCDNRTHLGGYICEIDQP</sequence>
<dbReference type="OrthoDB" id="6047911at2759"/>
<dbReference type="Proteomes" id="UP000694844">
    <property type="component" value="Chromosome 3"/>
</dbReference>
<dbReference type="PANTHER" id="PTHR22801">
    <property type="entry name" value="LITHOSTATHINE"/>
    <property type="match status" value="1"/>
</dbReference>
<evidence type="ECO:0000313" key="4">
    <source>
        <dbReference type="RefSeq" id="XP_022322898.1"/>
    </source>
</evidence>
<dbReference type="GeneID" id="111124341"/>
<dbReference type="InterPro" id="IPR016187">
    <property type="entry name" value="CTDL_fold"/>
</dbReference>
<dbReference type="Pfam" id="PF00059">
    <property type="entry name" value="Lectin_C"/>
    <property type="match status" value="1"/>
</dbReference>
<accession>A0A8B8D479</accession>
<dbReference type="RefSeq" id="XP_022322898.1">
    <property type="nucleotide sequence ID" value="XM_022467190.1"/>
</dbReference>
<dbReference type="PANTHER" id="PTHR22801:SF63">
    <property type="entry name" value="C-TYPE LECTIN DOMAIN-CONTAINING PROTEIN"/>
    <property type="match status" value="1"/>
</dbReference>
<dbReference type="SMART" id="SM00034">
    <property type="entry name" value="CLECT"/>
    <property type="match status" value="1"/>
</dbReference>
<name>A0A8B8D479_CRAVI</name>
<evidence type="ECO:0000259" key="2">
    <source>
        <dbReference type="PROSITE" id="PS50041"/>
    </source>
</evidence>
<reference evidence="4" key="1">
    <citation type="submission" date="2025-08" db="UniProtKB">
        <authorList>
            <consortium name="RefSeq"/>
        </authorList>
    </citation>
    <scope>IDENTIFICATION</scope>
    <source>
        <tissue evidence="4">Whole sample</tissue>
    </source>
</reference>
<dbReference type="CDD" id="cd00037">
    <property type="entry name" value="CLECT"/>
    <property type="match status" value="1"/>
</dbReference>
<dbReference type="SUPFAM" id="SSF56436">
    <property type="entry name" value="C-type lectin-like"/>
    <property type="match status" value="1"/>
</dbReference>
<proteinExistence type="predicted"/>